<name>A0A2L0EP84_SORCE</name>
<sequence>MRYVPRRMASVFPLARRRPLSVPRRASRSRRPPALALAAGLLLGCGGAPARPPDAVAVPPADAIRWAAGPEHRGEEPPLGYRYLLAISAKAPAENVLGAARPVLERCFQAMEFLPAPEGDPRFFFLRDGIVHVGYAQVEAPARLAGNDPSLGVTRLLAFDRHASPLGLLVAARPGDAQEEQLWLLTIGDEAIQSAMRVTEDRGFTSQAAFFERYSAPRCLDGGRNCLVPSWDGTASFLDIEPVRGEPPVAFQQLGSVPVADAAWAPGGEAYYVLVPCPGKGE</sequence>
<evidence type="ECO:0000256" key="1">
    <source>
        <dbReference type="SAM" id="SignalP"/>
    </source>
</evidence>
<protein>
    <recommendedName>
        <fullName evidence="4">Secreted protein</fullName>
    </recommendedName>
</protein>
<dbReference type="EMBL" id="CP012673">
    <property type="protein sequence ID" value="AUX41090.1"/>
    <property type="molecule type" value="Genomic_DNA"/>
</dbReference>
<evidence type="ECO:0008006" key="4">
    <source>
        <dbReference type="Google" id="ProtNLM"/>
    </source>
</evidence>
<feature type="chain" id="PRO_5014707590" description="Secreted protein" evidence="1">
    <location>
        <begin position="51"/>
        <end position="282"/>
    </location>
</feature>
<reference evidence="2 3" key="1">
    <citation type="submission" date="2015-09" db="EMBL/GenBank/DDBJ databases">
        <title>Sorangium comparison.</title>
        <authorList>
            <person name="Zaburannyi N."/>
            <person name="Bunk B."/>
            <person name="Overmann J."/>
            <person name="Mueller R."/>
        </authorList>
    </citation>
    <scope>NUCLEOTIDE SEQUENCE [LARGE SCALE GENOMIC DNA]</scope>
    <source>
        <strain evidence="2 3">So ce26</strain>
    </source>
</reference>
<proteinExistence type="predicted"/>
<evidence type="ECO:0000313" key="3">
    <source>
        <dbReference type="Proteomes" id="UP000238348"/>
    </source>
</evidence>
<gene>
    <name evidence="2" type="ORF">SOCE26_024950</name>
</gene>
<organism evidence="2 3">
    <name type="scientific">Sorangium cellulosum</name>
    <name type="common">Polyangium cellulosum</name>
    <dbReference type="NCBI Taxonomy" id="56"/>
    <lineage>
        <taxon>Bacteria</taxon>
        <taxon>Pseudomonadati</taxon>
        <taxon>Myxococcota</taxon>
        <taxon>Polyangia</taxon>
        <taxon>Polyangiales</taxon>
        <taxon>Polyangiaceae</taxon>
        <taxon>Sorangium</taxon>
    </lineage>
</organism>
<dbReference type="Proteomes" id="UP000238348">
    <property type="component" value="Chromosome"/>
</dbReference>
<feature type="signal peptide" evidence="1">
    <location>
        <begin position="1"/>
        <end position="50"/>
    </location>
</feature>
<evidence type="ECO:0000313" key="2">
    <source>
        <dbReference type="EMBL" id="AUX41090.1"/>
    </source>
</evidence>
<keyword evidence="1" id="KW-0732">Signal</keyword>
<dbReference type="AlphaFoldDB" id="A0A2L0EP84"/>
<accession>A0A2L0EP84</accession>